<accession>A0A4R6T9Q5</accession>
<evidence type="ECO:0008006" key="4">
    <source>
        <dbReference type="Google" id="ProtNLM"/>
    </source>
</evidence>
<reference evidence="2 3" key="1">
    <citation type="submission" date="2019-03" db="EMBL/GenBank/DDBJ databases">
        <title>Genomic Encyclopedia of Type Strains, Phase III (KMG-III): the genomes of soil and plant-associated and newly described type strains.</title>
        <authorList>
            <person name="Whitman W."/>
        </authorList>
    </citation>
    <scope>NUCLEOTIDE SEQUENCE [LARGE SCALE GENOMIC DNA]</scope>
    <source>
        <strain evidence="2 3">CECT 8446</strain>
    </source>
</reference>
<evidence type="ECO:0000256" key="1">
    <source>
        <dbReference type="SAM" id="SignalP"/>
    </source>
</evidence>
<gene>
    <name evidence="2" type="ORF">DFQ04_2263</name>
</gene>
<evidence type="ECO:0000313" key="3">
    <source>
        <dbReference type="Proteomes" id="UP000294535"/>
    </source>
</evidence>
<proteinExistence type="predicted"/>
<sequence length="294" mass="32525">MLKKLCLLFTWILLGLNSSQAQFVKEYKVTEKKGFEMVNLDFSSYKSYVNLKRNVVQDPIYIHGHLAQSNILPEFSQSVSKGVLSASLVHKNIESDNLGKSITSKLFFSGDGYDHTWDVGLSSNYLYALNFSLGMGKSEMDLSQIPVSKLIVRSASSDVSIFYSQNSPNSVAMDTLLVTLSMGTLEIDRANFTNAKQMIFEVDYGKIDLNFSDGLPQACQVISAVSVGSVHLVLPPEDVPVRIKMRTTPMCRTSMPKYLKSTEKGVYVSKGYRSSNPKLLDLIIDVGVGSVTVE</sequence>
<dbReference type="RefSeq" id="WP_243739668.1">
    <property type="nucleotide sequence ID" value="NZ_SNYF01000006.1"/>
</dbReference>
<keyword evidence="1" id="KW-0732">Signal</keyword>
<comment type="caution">
    <text evidence="2">The sequence shown here is derived from an EMBL/GenBank/DDBJ whole genome shotgun (WGS) entry which is preliminary data.</text>
</comment>
<feature type="signal peptide" evidence="1">
    <location>
        <begin position="1"/>
        <end position="21"/>
    </location>
</feature>
<evidence type="ECO:0000313" key="2">
    <source>
        <dbReference type="EMBL" id="TDQ17607.1"/>
    </source>
</evidence>
<name>A0A4R6T9Q5_9BACT</name>
<protein>
    <recommendedName>
        <fullName evidence="4">Adhesin domain-containing protein</fullName>
    </recommendedName>
</protein>
<dbReference type="AlphaFoldDB" id="A0A4R6T9Q5"/>
<keyword evidence="3" id="KW-1185">Reference proteome</keyword>
<dbReference type="Proteomes" id="UP000294535">
    <property type="component" value="Unassembled WGS sequence"/>
</dbReference>
<feature type="chain" id="PRO_5020909526" description="Adhesin domain-containing protein" evidence="1">
    <location>
        <begin position="22"/>
        <end position="294"/>
    </location>
</feature>
<dbReference type="EMBL" id="SNYF01000006">
    <property type="protein sequence ID" value="TDQ17607.1"/>
    <property type="molecule type" value="Genomic_DNA"/>
</dbReference>
<organism evidence="2 3">
    <name type="scientific">Algoriphagus boseongensis</name>
    <dbReference type="NCBI Taxonomy" id="1442587"/>
    <lineage>
        <taxon>Bacteria</taxon>
        <taxon>Pseudomonadati</taxon>
        <taxon>Bacteroidota</taxon>
        <taxon>Cytophagia</taxon>
        <taxon>Cytophagales</taxon>
        <taxon>Cyclobacteriaceae</taxon>
        <taxon>Algoriphagus</taxon>
    </lineage>
</organism>